<name>A0A1G2QX62_9BACT</name>
<dbReference type="PROSITE" id="PS51387">
    <property type="entry name" value="FAD_PCMH"/>
    <property type="match status" value="1"/>
</dbReference>
<gene>
    <name evidence="16" type="primary">murB</name>
    <name evidence="18" type="ORF">A2672_03165</name>
</gene>
<organism evidence="18 19">
    <name type="scientific">Candidatus Wildermuthbacteria bacterium RIFCSPHIGHO2_01_FULL_49_22b</name>
    <dbReference type="NCBI Taxonomy" id="1802448"/>
    <lineage>
        <taxon>Bacteria</taxon>
        <taxon>Candidatus Wildermuthiibacteriota</taxon>
    </lineage>
</organism>
<keyword evidence="14 16" id="KW-0961">Cell wall biogenesis/degradation</keyword>
<dbReference type="InterPro" id="IPR036635">
    <property type="entry name" value="MurB_C_sf"/>
</dbReference>
<evidence type="ECO:0000256" key="16">
    <source>
        <dbReference type="HAMAP-Rule" id="MF_00037"/>
    </source>
</evidence>
<evidence type="ECO:0000256" key="8">
    <source>
        <dbReference type="ARBA" id="ARBA00022827"/>
    </source>
</evidence>
<dbReference type="InterPro" id="IPR036318">
    <property type="entry name" value="FAD-bd_PCMH-like_sf"/>
</dbReference>
<dbReference type="Gene3D" id="3.90.78.10">
    <property type="entry name" value="UDP-N-acetylenolpyruvoylglucosamine reductase, C-terminal domain"/>
    <property type="match status" value="1"/>
</dbReference>
<dbReference type="AlphaFoldDB" id="A0A1G2QX62"/>
<dbReference type="InterPro" id="IPR016169">
    <property type="entry name" value="FAD-bd_PCMH_sub2"/>
</dbReference>
<dbReference type="InterPro" id="IPR006094">
    <property type="entry name" value="Oxid_FAD_bind_N"/>
</dbReference>
<keyword evidence="11 16" id="KW-0573">Peptidoglycan synthesis</keyword>
<keyword evidence="5 16" id="KW-0963">Cytoplasm</keyword>
<dbReference type="PANTHER" id="PTHR21071">
    <property type="entry name" value="UDP-N-ACETYLENOLPYRUVOYLGLUCOSAMINE REDUCTASE"/>
    <property type="match status" value="1"/>
</dbReference>
<dbReference type="GO" id="GO:0008360">
    <property type="term" value="P:regulation of cell shape"/>
    <property type="evidence" value="ECO:0007669"/>
    <property type="project" value="UniProtKB-KW"/>
</dbReference>
<evidence type="ECO:0000256" key="9">
    <source>
        <dbReference type="ARBA" id="ARBA00022857"/>
    </source>
</evidence>
<feature type="domain" description="FAD-binding PCMH-type" evidence="17">
    <location>
        <begin position="25"/>
        <end position="189"/>
    </location>
</feature>
<comment type="cofactor">
    <cofactor evidence="1 16">
        <name>FAD</name>
        <dbReference type="ChEBI" id="CHEBI:57692"/>
    </cofactor>
</comment>
<evidence type="ECO:0000256" key="11">
    <source>
        <dbReference type="ARBA" id="ARBA00022984"/>
    </source>
</evidence>
<dbReference type="Pfam" id="PF02873">
    <property type="entry name" value="MurB_C"/>
    <property type="match status" value="1"/>
</dbReference>
<dbReference type="GO" id="GO:0071555">
    <property type="term" value="P:cell wall organization"/>
    <property type="evidence" value="ECO:0007669"/>
    <property type="project" value="UniProtKB-KW"/>
</dbReference>
<dbReference type="STRING" id="1802448.A2672_03165"/>
<evidence type="ECO:0000256" key="14">
    <source>
        <dbReference type="ARBA" id="ARBA00023316"/>
    </source>
</evidence>
<reference evidence="18 19" key="1">
    <citation type="journal article" date="2016" name="Nat. Commun.">
        <title>Thousands of microbial genomes shed light on interconnected biogeochemical processes in an aquifer system.</title>
        <authorList>
            <person name="Anantharaman K."/>
            <person name="Brown C.T."/>
            <person name="Hug L.A."/>
            <person name="Sharon I."/>
            <person name="Castelle C.J."/>
            <person name="Probst A.J."/>
            <person name="Thomas B.C."/>
            <person name="Singh A."/>
            <person name="Wilkins M.J."/>
            <person name="Karaoz U."/>
            <person name="Brodie E.L."/>
            <person name="Williams K.H."/>
            <person name="Hubbard S.S."/>
            <person name="Banfield J.F."/>
        </authorList>
    </citation>
    <scope>NUCLEOTIDE SEQUENCE [LARGE SCALE GENOMIC DNA]</scope>
</reference>
<dbReference type="Pfam" id="PF01565">
    <property type="entry name" value="FAD_binding_4"/>
    <property type="match status" value="1"/>
</dbReference>
<dbReference type="EC" id="1.3.1.98" evidence="16"/>
<dbReference type="Proteomes" id="UP000178065">
    <property type="component" value="Unassembled WGS sequence"/>
</dbReference>
<evidence type="ECO:0000256" key="2">
    <source>
        <dbReference type="ARBA" id="ARBA00003921"/>
    </source>
</evidence>
<dbReference type="EMBL" id="MHTT01000017">
    <property type="protein sequence ID" value="OHA65160.1"/>
    <property type="molecule type" value="Genomic_DNA"/>
</dbReference>
<comment type="subcellular location">
    <subcellularLocation>
        <location evidence="3 16">Cytoplasm</location>
    </subcellularLocation>
</comment>
<dbReference type="Gene3D" id="3.30.465.10">
    <property type="match status" value="1"/>
</dbReference>
<keyword evidence="13 16" id="KW-0131">Cell cycle</keyword>
<dbReference type="HAMAP" id="MF_00037">
    <property type="entry name" value="MurB"/>
    <property type="match status" value="1"/>
</dbReference>
<comment type="catalytic activity">
    <reaction evidence="15 16">
        <text>UDP-N-acetyl-alpha-D-muramate + NADP(+) = UDP-N-acetyl-3-O-(1-carboxyvinyl)-alpha-D-glucosamine + NADPH + H(+)</text>
        <dbReference type="Rhea" id="RHEA:12248"/>
        <dbReference type="ChEBI" id="CHEBI:15378"/>
        <dbReference type="ChEBI" id="CHEBI:57783"/>
        <dbReference type="ChEBI" id="CHEBI:58349"/>
        <dbReference type="ChEBI" id="CHEBI:68483"/>
        <dbReference type="ChEBI" id="CHEBI:70757"/>
        <dbReference type="EC" id="1.3.1.98"/>
    </reaction>
</comment>
<dbReference type="GO" id="GO:0009252">
    <property type="term" value="P:peptidoglycan biosynthetic process"/>
    <property type="evidence" value="ECO:0007669"/>
    <property type="project" value="UniProtKB-UniRule"/>
</dbReference>
<dbReference type="PANTHER" id="PTHR21071:SF4">
    <property type="entry name" value="UDP-N-ACETYLENOLPYRUVOYLGLUCOSAMINE REDUCTASE"/>
    <property type="match status" value="1"/>
</dbReference>
<keyword evidence="7 16" id="KW-0285">Flavoprotein</keyword>
<dbReference type="GO" id="GO:0005829">
    <property type="term" value="C:cytosol"/>
    <property type="evidence" value="ECO:0007669"/>
    <property type="project" value="TreeGrafter"/>
</dbReference>
<evidence type="ECO:0000256" key="3">
    <source>
        <dbReference type="ARBA" id="ARBA00004496"/>
    </source>
</evidence>
<keyword evidence="6 16" id="KW-0132">Cell division</keyword>
<dbReference type="InterPro" id="IPR011601">
    <property type="entry name" value="MurB_C"/>
</dbReference>
<comment type="caution">
    <text evidence="18">The sequence shown here is derived from an EMBL/GenBank/DDBJ whole genome shotgun (WGS) entry which is preliminary data.</text>
</comment>
<keyword evidence="8 16" id="KW-0274">FAD</keyword>
<sequence length="315" mass="34622">MNSDIHNLLPGVKTNVSLAPHTTFNIGGAARYFFIAKNIKDIIEAVSVAKKCKMPFFVLAGGSNVLISDKGFPGLVIKIQATSYKLQATRLYAEAGVSMETLVREIGKKGLAGLEWAGGLPGSVGGAVRGNAGAFGGEIKDSVISVAALDEKGNVKTLSKKQCMFSYRDSFFKKKNWIVLSATFQLQKGNKKKIQREAKEHIAYRKEKHPLEYPNAGSVFINCDFRKFSKELREKLKDVVKTDPFPIVPTAYLISEAGLKGLRIGMAQVSEKHPNYVVNLGAARAKDVMRLIEKVKKEIKKKFSVALEQEIELVS</sequence>
<evidence type="ECO:0000256" key="13">
    <source>
        <dbReference type="ARBA" id="ARBA00023306"/>
    </source>
</evidence>
<dbReference type="UniPathway" id="UPA00219"/>
<proteinExistence type="inferred from homology"/>
<evidence type="ECO:0000256" key="12">
    <source>
        <dbReference type="ARBA" id="ARBA00023002"/>
    </source>
</evidence>
<feature type="active site" evidence="16">
    <location>
        <position position="168"/>
    </location>
</feature>
<evidence type="ECO:0000313" key="19">
    <source>
        <dbReference type="Proteomes" id="UP000178065"/>
    </source>
</evidence>
<evidence type="ECO:0000256" key="5">
    <source>
        <dbReference type="ARBA" id="ARBA00022490"/>
    </source>
</evidence>
<comment type="similarity">
    <text evidence="16">Belongs to the MurB family.</text>
</comment>
<comment type="function">
    <text evidence="2 16">Cell wall formation.</text>
</comment>
<comment type="pathway">
    <text evidence="4 16">Cell wall biogenesis; peptidoglycan biosynthesis.</text>
</comment>
<dbReference type="SUPFAM" id="SSF56176">
    <property type="entry name" value="FAD-binding/transporter-associated domain-like"/>
    <property type="match status" value="1"/>
</dbReference>
<feature type="active site" evidence="16">
    <location>
        <position position="310"/>
    </location>
</feature>
<evidence type="ECO:0000259" key="17">
    <source>
        <dbReference type="PROSITE" id="PS51387"/>
    </source>
</evidence>
<dbReference type="NCBIfam" id="TIGR00179">
    <property type="entry name" value="murB"/>
    <property type="match status" value="1"/>
</dbReference>
<dbReference type="InterPro" id="IPR016166">
    <property type="entry name" value="FAD-bd_PCMH"/>
</dbReference>
<dbReference type="GO" id="GO:0008762">
    <property type="term" value="F:UDP-N-acetylmuramate dehydrogenase activity"/>
    <property type="evidence" value="ECO:0007669"/>
    <property type="project" value="UniProtKB-UniRule"/>
</dbReference>
<evidence type="ECO:0000256" key="15">
    <source>
        <dbReference type="ARBA" id="ARBA00048914"/>
    </source>
</evidence>
<evidence type="ECO:0000256" key="10">
    <source>
        <dbReference type="ARBA" id="ARBA00022960"/>
    </source>
</evidence>
<dbReference type="GO" id="GO:0051301">
    <property type="term" value="P:cell division"/>
    <property type="evidence" value="ECO:0007669"/>
    <property type="project" value="UniProtKB-KW"/>
</dbReference>
<evidence type="ECO:0000256" key="1">
    <source>
        <dbReference type="ARBA" id="ARBA00001974"/>
    </source>
</evidence>
<dbReference type="Gene3D" id="3.30.43.10">
    <property type="entry name" value="Uridine Diphospho-n-acetylenolpyruvylglucosamine Reductase, domain 2"/>
    <property type="match status" value="1"/>
</dbReference>
<dbReference type="GO" id="GO:0071949">
    <property type="term" value="F:FAD binding"/>
    <property type="evidence" value="ECO:0007669"/>
    <property type="project" value="InterPro"/>
</dbReference>
<dbReference type="InterPro" id="IPR003170">
    <property type="entry name" value="MurB"/>
</dbReference>
<evidence type="ECO:0000256" key="4">
    <source>
        <dbReference type="ARBA" id="ARBA00004752"/>
    </source>
</evidence>
<keyword evidence="9 16" id="KW-0521">NADP</keyword>
<accession>A0A1G2QX62</accession>
<dbReference type="NCBIfam" id="NF010480">
    <property type="entry name" value="PRK13905.1"/>
    <property type="match status" value="1"/>
</dbReference>
<evidence type="ECO:0000256" key="6">
    <source>
        <dbReference type="ARBA" id="ARBA00022618"/>
    </source>
</evidence>
<evidence type="ECO:0000313" key="18">
    <source>
        <dbReference type="EMBL" id="OHA65160.1"/>
    </source>
</evidence>
<protein>
    <recommendedName>
        <fullName evidence="16">UDP-N-acetylenolpyruvoylglucosamine reductase</fullName>
        <ecNumber evidence="16">1.3.1.98</ecNumber>
    </recommendedName>
    <alternativeName>
        <fullName evidence="16">UDP-N-acetylmuramate dehydrogenase</fullName>
    </alternativeName>
</protein>
<dbReference type="SUPFAM" id="SSF56194">
    <property type="entry name" value="Uridine diphospho-N-Acetylenolpyruvylglucosamine reductase, MurB, C-terminal domain"/>
    <property type="match status" value="1"/>
</dbReference>
<keyword evidence="10 16" id="KW-0133">Cell shape</keyword>
<feature type="active site" description="Proton donor" evidence="16">
    <location>
        <position position="218"/>
    </location>
</feature>
<keyword evidence="12 16" id="KW-0560">Oxidoreductase</keyword>
<evidence type="ECO:0000256" key="7">
    <source>
        <dbReference type="ARBA" id="ARBA00022630"/>
    </source>
</evidence>
<dbReference type="InterPro" id="IPR016167">
    <property type="entry name" value="FAD-bd_PCMH_sub1"/>
</dbReference>